<feature type="compositionally biased region" description="Basic and acidic residues" evidence="2">
    <location>
        <begin position="208"/>
        <end position="229"/>
    </location>
</feature>
<keyword evidence="1" id="KW-0863">Zinc-finger</keyword>
<evidence type="ECO:0000313" key="5">
    <source>
        <dbReference type="Proteomes" id="UP001324427"/>
    </source>
</evidence>
<evidence type="ECO:0000256" key="1">
    <source>
        <dbReference type="PROSITE-ProRule" id="PRU00723"/>
    </source>
</evidence>
<evidence type="ECO:0000259" key="3">
    <source>
        <dbReference type="PROSITE" id="PS50103"/>
    </source>
</evidence>
<accession>A0AAV9JLH9</accession>
<feature type="region of interest" description="Disordered" evidence="2">
    <location>
        <begin position="292"/>
        <end position="336"/>
    </location>
</feature>
<feature type="compositionally biased region" description="Polar residues" evidence="2">
    <location>
        <begin position="325"/>
        <end position="336"/>
    </location>
</feature>
<dbReference type="Proteomes" id="UP001324427">
    <property type="component" value="Unassembled WGS sequence"/>
</dbReference>
<feature type="region of interest" description="Disordered" evidence="2">
    <location>
        <begin position="208"/>
        <end position="255"/>
    </location>
</feature>
<evidence type="ECO:0000313" key="4">
    <source>
        <dbReference type="EMBL" id="KAK4546163.1"/>
    </source>
</evidence>
<feature type="domain" description="C3H1-type" evidence="3">
    <location>
        <begin position="6"/>
        <end position="35"/>
    </location>
</feature>
<dbReference type="PROSITE" id="PS50103">
    <property type="entry name" value="ZF_C3H1"/>
    <property type="match status" value="1"/>
</dbReference>
<feature type="zinc finger region" description="C3H1-type" evidence="1">
    <location>
        <begin position="6"/>
        <end position="35"/>
    </location>
</feature>
<dbReference type="InterPro" id="IPR000571">
    <property type="entry name" value="Znf_CCCH"/>
</dbReference>
<sequence>MVQPDPSTSHVCHWFPRGQCKRPADSCPYGQHPEKLDPSLVGMKVEEAADTHLGHFDNEIGTACVRCQQKAYQCDKQERGAGPDDPCSECRHFGGASCICVLSKDTSYNDQQWAVMMSREAQDYTLPAYNASRTTEARTKTKKNGETKQKAAATTIPEAMLKPDWDGETMAQLTAKDDVLSSAIRQYPRSYLVPPRDSSYIRKAHAFKAKEAEKQQHAEASSSKRKEPSVDSTASTQLPVLPTPPPRPQADPVHGRSVTVEFDYERNLCTVQYEDGYFRGGPIWTDSPDTAPQISTLHRGGAPVIRTPNATETPASKRARIDNGFSAQPASPTCRQ</sequence>
<dbReference type="GO" id="GO:0008270">
    <property type="term" value="F:zinc ion binding"/>
    <property type="evidence" value="ECO:0007669"/>
    <property type="project" value="UniProtKB-KW"/>
</dbReference>
<dbReference type="EMBL" id="JAVFHQ010000016">
    <property type="protein sequence ID" value="KAK4546163.1"/>
    <property type="molecule type" value="Genomic_DNA"/>
</dbReference>
<keyword evidence="5" id="KW-1185">Reference proteome</keyword>
<gene>
    <name evidence="4" type="ORF">LTR36_002300</name>
</gene>
<dbReference type="AlphaFoldDB" id="A0AAV9JLH9"/>
<keyword evidence="1" id="KW-0479">Metal-binding</keyword>
<evidence type="ECO:0000256" key="2">
    <source>
        <dbReference type="SAM" id="MobiDB-lite"/>
    </source>
</evidence>
<name>A0AAV9JLH9_9PEZI</name>
<organism evidence="4 5">
    <name type="scientific">Oleoguttula mirabilis</name>
    <dbReference type="NCBI Taxonomy" id="1507867"/>
    <lineage>
        <taxon>Eukaryota</taxon>
        <taxon>Fungi</taxon>
        <taxon>Dikarya</taxon>
        <taxon>Ascomycota</taxon>
        <taxon>Pezizomycotina</taxon>
        <taxon>Dothideomycetes</taxon>
        <taxon>Dothideomycetidae</taxon>
        <taxon>Mycosphaerellales</taxon>
        <taxon>Teratosphaeriaceae</taxon>
        <taxon>Oleoguttula</taxon>
    </lineage>
</organism>
<keyword evidence="1" id="KW-0862">Zinc</keyword>
<protein>
    <recommendedName>
        <fullName evidence="3">C3H1-type domain-containing protein</fullName>
    </recommendedName>
</protein>
<comment type="caution">
    <text evidence="4">The sequence shown here is derived from an EMBL/GenBank/DDBJ whole genome shotgun (WGS) entry which is preliminary data.</text>
</comment>
<reference evidence="4 5" key="1">
    <citation type="submission" date="2021-11" db="EMBL/GenBank/DDBJ databases">
        <title>Black yeast isolated from Biological Soil Crust.</title>
        <authorList>
            <person name="Kurbessoian T."/>
        </authorList>
    </citation>
    <scope>NUCLEOTIDE SEQUENCE [LARGE SCALE GENOMIC DNA]</scope>
    <source>
        <strain evidence="4 5">CCFEE 5522</strain>
    </source>
</reference>
<proteinExistence type="predicted"/>